<evidence type="ECO:0000313" key="3">
    <source>
        <dbReference type="EMBL" id="MCL6274563.1"/>
    </source>
</evidence>
<comment type="caution">
    <text evidence="3">The sequence shown here is derived from an EMBL/GenBank/DDBJ whole genome shotgun (WGS) entry which is preliminary data.</text>
</comment>
<feature type="signal peptide" evidence="1">
    <location>
        <begin position="1"/>
        <end position="17"/>
    </location>
</feature>
<dbReference type="Proteomes" id="UP001203607">
    <property type="component" value="Unassembled WGS sequence"/>
</dbReference>
<evidence type="ECO:0000313" key="4">
    <source>
        <dbReference type="Proteomes" id="UP001203607"/>
    </source>
</evidence>
<accession>A0ABT0PT49</accession>
<dbReference type="Pfam" id="PF19780">
    <property type="entry name" value="DUF6265"/>
    <property type="match status" value="1"/>
</dbReference>
<evidence type="ECO:0000259" key="2">
    <source>
        <dbReference type="Pfam" id="PF19780"/>
    </source>
</evidence>
<protein>
    <submittedName>
        <fullName evidence="3">DUF6265 family protein</fullName>
    </submittedName>
</protein>
<feature type="domain" description="DUF6265" evidence="2">
    <location>
        <begin position="38"/>
        <end position="144"/>
    </location>
</feature>
<feature type="chain" id="PRO_5045838444" evidence="1">
    <location>
        <begin position="18"/>
        <end position="164"/>
    </location>
</feature>
<evidence type="ECO:0000256" key="1">
    <source>
        <dbReference type="SAM" id="SignalP"/>
    </source>
</evidence>
<dbReference type="InterPro" id="IPR046232">
    <property type="entry name" value="DUF6265"/>
</dbReference>
<sequence length="164" mass="19044">MKYVILFLLFGAHSCYAQHTIQLSKDTISPNATLEDVSWIAGHWRGEALGGIAEEIWSPPMGGSMMFSFRLLHDDEVTFYEFGHIKQHKNTLILQLKHFDGKLKGWEAQDDTVDFKLVKLEKDIVYFEGLTMEKTTTDVLKVYVLVEEESEQRELLFTYTNYQQ</sequence>
<dbReference type="RefSeq" id="WP_249657740.1">
    <property type="nucleotide sequence ID" value="NZ_JAMFMA010000002.1"/>
</dbReference>
<dbReference type="EMBL" id="JAMFMA010000002">
    <property type="protein sequence ID" value="MCL6274563.1"/>
    <property type="molecule type" value="Genomic_DNA"/>
</dbReference>
<reference evidence="3 4" key="1">
    <citation type="submission" date="2022-05" db="EMBL/GenBank/DDBJ databases">
        <authorList>
            <person name="Park J.-S."/>
        </authorList>
    </citation>
    <scope>NUCLEOTIDE SEQUENCE [LARGE SCALE GENOMIC DNA]</scope>
    <source>
        <strain evidence="3 4">2012CJ35-5</strain>
    </source>
</reference>
<keyword evidence="4" id="KW-1185">Reference proteome</keyword>
<name>A0ABT0PT49_9FLAO</name>
<keyword evidence="1" id="KW-0732">Signal</keyword>
<gene>
    <name evidence="3" type="ORF">M3P19_11120</name>
</gene>
<organism evidence="3 4">
    <name type="scientific">Flagellimonas spongiicola</name>
    <dbReference type="NCBI Taxonomy" id="2942208"/>
    <lineage>
        <taxon>Bacteria</taxon>
        <taxon>Pseudomonadati</taxon>
        <taxon>Bacteroidota</taxon>
        <taxon>Flavobacteriia</taxon>
        <taxon>Flavobacteriales</taxon>
        <taxon>Flavobacteriaceae</taxon>
        <taxon>Flagellimonas</taxon>
    </lineage>
</organism>
<proteinExistence type="predicted"/>